<dbReference type="CTD" id="3772338"/>
<protein>
    <submittedName>
        <fullName evidence="4">Uncharacterized protein LOC108040849</fullName>
    </submittedName>
</protein>
<accession>A0A6P4E7G2</accession>
<evidence type="ECO:0000256" key="1">
    <source>
        <dbReference type="SAM" id="Phobius"/>
    </source>
</evidence>
<keyword evidence="3" id="KW-1185">Reference proteome</keyword>
<dbReference type="RefSeq" id="XP_016973985.1">
    <property type="nucleotide sequence ID" value="XM_017118496.1"/>
</dbReference>
<keyword evidence="1" id="KW-0472">Membrane</keyword>
<keyword evidence="1" id="KW-1133">Transmembrane helix</keyword>
<evidence type="ECO:0000313" key="2">
    <source>
        <dbReference type="EnsemblMetazoa" id="XP_016973985.1"/>
    </source>
</evidence>
<dbReference type="PANTHER" id="PTHR21112:SF0">
    <property type="entry name" value="CHEMOSENSORY PROTEIN A 29A-RELATED"/>
    <property type="match status" value="1"/>
</dbReference>
<name>A0A6P4E7G2_DRORH</name>
<reference evidence="2" key="3">
    <citation type="submission" date="2025-05" db="UniProtKB">
        <authorList>
            <consortium name="EnsemblMetazoa"/>
        </authorList>
    </citation>
    <scope>IDENTIFICATION</scope>
</reference>
<evidence type="ECO:0000313" key="4">
    <source>
        <dbReference type="RefSeq" id="XP_016973985.1"/>
    </source>
</evidence>
<dbReference type="InterPro" id="IPR010512">
    <property type="entry name" value="DUF1091"/>
</dbReference>
<dbReference type="Proteomes" id="UP001652680">
    <property type="component" value="Unassembled WGS sequence"/>
</dbReference>
<dbReference type="OMA" id="LFEFNFR"/>
<feature type="transmembrane region" description="Helical" evidence="1">
    <location>
        <begin position="29"/>
        <end position="51"/>
    </location>
</feature>
<dbReference type="AlphaFoldDB" id="A0A6P4E7G2"/>
<reference evidence="4" key="2">
    <citation type="submission" date="2025-04" db="UniProtKB">
        <authorList>
            <consortium name="RefSeq"/>
        </authorList>
    </citation>
    <scope>IDENTIFICATION</scope>
</reference>
<keyword evidence="1" id="KW-0812">Transmembrane</keyword>
<reference evidence="3" key="1">
    <citation type="journal article" date="2021" name="Elife">
        <title>Highly contiguous assemblies of 101 drosophilid genomes.</title>
        <authorList>
            <person name="Kim B.Y."/>
            <person name="Wang J.R."/>
            <person name="Miller D.E."/>
            <person name="Barmina O."/>
            <person name="Delaney E."/>
            <person name="Thompson A."/>
            <person name="Comeault A.A."/>
            <person name="Peede D."/>
            <person name="D'Agostino E.R."/>
            <person name="Pelaez J."/>
            <person name="Aguilar J.M."/>
            <person name="Haji D."/>
            <person name="Matsunaga T."/>
            <person name="Armstrong E.E."/>
            <person name="Zych M."/>
            <person name="Ogawa Y."/>
            <person name="Stamenkovic-Radak M."/>
            <person name="Jelic M."/>
            <person name="Veselinovic M.S."/>
            <person name="Tanaskovic M."/>
            <person name="Eric P."/>
            <person name="Gao J.J."/>
            <person name="Katoh T.K."/>
            <person name="Toda M.J."/>
            <person name="Watabe H."/>
            <person name="Watada M."/>
            <person name="Davis J.S."/>
            <person name="Moyle L.C."/>
            <person name="Manoli G."/>
            <person name="Bertolini E."/>
            <person name="Kostal V."/>
            <person name="Hawley R.S."/>
            <person name="Takahashi A."/>
            <person name="Jones C.D."/>
            <person name="Price D.K."/>
            <person name="Whiteman N."/>
            <person name="Kopp A."/>
            <person name="Matute D.R."/>
            <person name="Petrov D.A."/>
        </authorList>
    </citation>
    <scope>NUCLEOTIDE SEQUENCE [LARGE SCALE GENOMIC DNA]</scope>
</reference>
<dbReference type="PANTHER" id="PTHR21112">
    <property type="entry name" value="CHEMOSENSORY PROTEIN A 29A-RELATED"/>
    <property type="match status" value="1"/>
</dbReference>
<proteinExistence type="predicted"/>
<evidence type="ECO:0000313" key="3">
    <source>
        <dbReference type="Proteomes" id="UP001652680"/>
    </source>
</evidence>
<dbReference type="EnsemblMetazoa" id="XM_017118496.1">
    <property type="protein sequence ID" value="XP_016973985.1"/>
    <property type="gene ID" value="LOC108040849"/>
</dbReference>
<sequence>MFSYQKIYKTSGEFSNSFKNFKDNYGTMFLKYIEGPLVHIIITLGVVRAMLDSRLEFITKLEGDTETLFEFNFRLLGRQHFLNGTIIFHVDLNNDFELSNELFVHKDGEWKPSNIGVSYRSCAYLRIIYDKYFASSLKDSNFPTGKCPIEKGEYYLRNVDMSADSWAHYANTGLNKFILKVKKDNISYGGVECILVLSEKVT</sequence>
<dbReference type="Pfam" id="PF06477">
    <property type="entry name" value="DUF1091"/>
    <property type="match status" value="1"/>
</dbReference>
<gene>
    <name evidence="4" type="primary">LOC108040849</name>
    <name evidence="2" type="synonym">108040849</name>
</gene>
<dbReference type="GeneID" id="108040849"/>
<organism evidence="4">
    <name type="scientific">Drosophila rhopaloa</name>
    <name type="common">Fruit fly</name>
    <dbReference type="NCBI Taxonomy" id="1041015"/>
    <lineage>
        <taxon>Eukaryota</taxon>
        <taxon>Metazoa</taxon>
        <taxon>Ecdysozoa</taxon>
        <taxon>Arthropoda</taxon>
        <taxon>Hexapoda</taxon>
        <taxon>Insecta</taxon>
        <taxon>Pterygota</taxon>
        <taxon>Neoptera</taxon>
        <taxon>Endopterygota</taxon>
        <taxon>Diptera</taxon>
        <taxon>Brachycera</taxon>
        <taxon>Muscomorpha</taxon>
        <taxon>Ephydroidea</taxon>
        <taxon>Drosophilidae</taxon>
        <taxon>Drosophila</taxon>
        <taxon>Sophophora</taxon>
    </lineage>
</organism>
<dbReference type="OrthoDB" id="7925769at2759"/>